<name>A0AAX3N0R3_9BACL</name>
<dbReference type="EMBL" id="CP118101">
    <property type="protein sequence ID" value="WDH83218.1"/>
    <property type="molecule type" value="Genomic_DNA"/>
</dbReference>
<keyword evidence="2 4" id="KW-0472">Membrane</keyword>
<feature type="transmembrane region" description="Helical" evidence="4">
    <location>
        <begin position="404"/>
        <end position="430"/>
    </location>
</feature>
<organism evidence="5 7">
    <name type="scientific">Paenibacillus urinalis</name>
    <dbReference type="NCBI Taxonomy" id="521520"/>
    <lineage>
        <taxon>Bacteria</taxon>
        <taxon>Bacillati</taxon>
        <taxon>Bacillota</taxon>
        <taxon>Bacilli</taxon>
        <taxon>Bacillales</taxon>
        <taxon>Paenibacillaceae</taxon>
        <taxon>Paenibacillus</taxon>
    </lineage>
</organism>
<accession>A0AAX3N0R3</accession>
<comment type="similarity">
    <text evidence="1">Belongs to the GerABKA family.</text>
</comment>
<sequence length="485" mass="53580">MQPHEEEAHLNYEMLNNLFQNCADVVVHHFTDMSTPITLVYCDGLTDQKTINEIVLPRLTSVDLTDSSNLSSRLALTLNEIEFPVDSVQIEEPVFSGQLLILTGSEQYSRIYTLDISSVPGRMPEESAIESAVKGARDGFTEELTINVGLIRKRLRTKSFCYEQFVTGERSHTKIALFYVEDIINPEILKTIRERLSQIDRDGLVGSSIIERTIMGSIPSILPLTDMTQRPDYVVTSLLNGRFAVMMEGSPVAHIAPTTLFNQIHSPEDASTPFFMVAVERLLRIFGLMVASLFPGFYIALTSFNLEQIPLPLLATVAGTRVGLPLPVPLETFMMIAMFELFNEAGRRLPRALGQTVTVVGGLIIGDAAIRAGVTSPTIIVAVAISVISSYMLVNTVLSSVTSLIRLFILAFASFLGMYGFFIATFILVIHMASLESYGVRYLSPVTPLKLGDAIQTVLMKPTFGRKKRPESLQTQDNTRTGNKS</sequence>
<evidence type="ECO:0000256" key="2">
    <source>
        <dbReference type="ARBA" id="ARBA00023136"/>
    </source>
</evidence>
<dbReference type="PANTHER" id="PTHR22550:SF5">
    <property type="entry name" value="LEUCINE ZIPPER PROTEIN 4"/>
    <property type="match status" value="1"/>
</dbReference>
<gene>
    <name evidence="5" type="ORF">PUW23_02925</name>
    <name evidence="6" type="ORF">PUW25_03085</name>
</gene>
<feature type="transmembrane region" description="Helical" evidence="4">
    <location>
        <begin position="324"/>
        <end position="342"/>
    </location>
</feature>
<keyword evidence="4" id="KW-0812">Transmembrane</keyword>
<evidence type="ECO:0000313" key="6">
    <source>
        <dbReference type="EMBL" id="WDI02991.1"/>
    </source>
</evidence>
<dbReference type="GO" id="GO:0016020">
    <property type="term" value="C:membrane"/>
    <property type="evidence" value="ECO:0007669"/>
    <property type="project" value="InterPro"/>
</dbReference>
<dbReference type="InterPro" id="IPR050768">
    <property type="entry name" value="UPF0353/GerABKA_families"/>
</dbReference>
<dbReference type="Proteomes" id="UP001220962">
    <property type="component" value="Chromosome"/>
</dbReference>
<dbReference type="PIRSF" id="PIRSF005690">
    <property type="entry name" value="GerBA"/>
    <property type="match status" value="1"/>
</dbReference>
<reference evidence="5 8" key="1">
    <citation type="submission" date="2023-02" db="EMBL/GenBank/DDBJ databases">
        <title>Pathogen: clinical or host-associated sample.</title>
        <authorList>
            <person name="Hergert J."/>
            <person name="Casey R."/>
            <person name="Wagner J."/>
            <person name="Young E.L."/>
            <person name="Oakeson K.F."/>
        </authorList>
    </citation>
    <scope>NUCLEOTIDE SEQUENCE</scope>
    <source>
        <strain evidence="6 8">2022CK-00829</strain>
        <strain evidence="5">2022CK-00830</strain>
    </source>
</reference>
<dbReference type="PANTHER" id="PTHR22550">
    <property type="entry name" value="SPORE GERMINATION PROTEIN"/>
    <property type="match status" value="1"/>
</dbReference>
<evidence type="ECO:0000256" key="3">
    <source>
        <dbReference type="SAM" id="MobiDB-lite"/>
    </source>
</evidence>
<keyword evidence="8" id="KW-1185">Reference proteome</keyword>
<keyword evidence="4" id="KW-1133">Transmembrane helix</keyword>
<dbReference type="Proteomes" id="UP001221519">
    <property type="component" value="Chromosome"/>
</dbReference>
<evidence type="ECO:0000256" key="1">
    <source>
        <dbReference type="ARBA" id="ARBA00005278"/>
    </source>
</evidence>
<feature type="transmembrane region" description="Helical" evidence="4">
    <location>
        <begin position="282"/>
        <end position="304"/>
    </location>
</feature>
<evidence type="ECO:0000313" key="5">
    <source>
        <dbReference type="EMBL" id="WDH83218.1"/>
    </source>
</evidence>
<protein>
    <submittedName>
        <fullName evidence="5">Spore germination protein</fullName>
    </submittedName>
</protein>
<evidence type="ECO:0000313" key="7">
    <source>
        <dbReference type="Proteomes" id="UP001220962"/>
    </source>
</evidence>
<dbReference type="InterPro" id="IPR004995">
    <property type="entry name" value="Spore_Ger"/>
</dbReference>
<dbReference type="AlphaFoldDB" id="A0AAX3N0R3"/>
<dbReference type="Pfam" id="PF03323">
    <property type="entry name" value="GerA"/>
    <property type="match status" value="1"/>
</dbReference>
<feature type="compositionally biased region" description="Polar residues" evidence="3">
    <location>
        <begin position="472"/>
        <end position="485"/>
    </location>
</feature>
<evidence type="ECO:0000256" key="4">
    <source>
        <dbReference type="SAM" id="Phobius"/>
    </source>
</evidence>
<dbReference type="RefSeq" id="WP_274338029.1">
    <property type="nucleotide sequence ID" value="NZ_CP118101.1"/>
</dbReference>
<dbReference type="GO" id="GO:0009847">
    <property type="term" value="P:spore germination"/>
    <property type="evidence" value="ECO:0007669"/>
    <property type="project" value="InterPro"/>
</dbReference>
<dbReference type="EMBL" id="CP118108">
    <property type="protein sequence ID" value="WDI02991.1"/>
    <property type="molecule type" value="Genomic_DNA"/>
</dbReference>
<feature type="region of interest" description="Disordered" evidence="3">
    <location>
        <begin position="465"/>
        <end position="485"/>
    </location>
</feature>
<proteinExistence type="inferred from homology"/>
<feature type="transmembrane region" description="Helical" evidence="4">
    <location>
        <begin position="379"/>
        <end position="398"/>
    </location>
</feature>
<evidence type="ECO:0000313" key="8">
    <source>
        <dbReference type="Proteomes" id="UP001221519"/>
    </source>
</evidence>